<name>A0A7X4RW91_9VIBR</name>
<dbReference type="NCBIfam" id="NF007822">
    <property type="entry name" value="PRK10531.1"/>
    <property type="match status" value="1"/>
</dbReference>
<feature type="chain" id="PRO_5031609369" description="Pectinesterase" evidence="5">
    <location>
        <begin position="23"/>
        <end position="415"/>
    </location>
</feature>
<feature type="signal peptide" evidence="5">
    <location>
        <begin position="1"/>
        <end position="22"/>
    </location>
</feature>
<dbReference type="SUPFAM" id="SSF51126">
    <property type="entry name" value="Pectin lyase-like"/>
    <property type="match status" value="1"/>
</dbReference>
<comment type="catalytic activity">
    <reaction evidence="5">
        <text>[(1-&gt;4)-alpha-D-galacturonosyl methyl ester](n) + n H2O = [(1-&gt;4)-alpha-D-galacturonosyl](n) + n methanol + n H(+)</text>
        <dbReference type="Rhea" id="RHEA:22380"/>
        <dbReference type="Rhea" id="RHEA-COMP:14570"/>
        <dbReference type="Rhea" id="RHEA-COMP:14573"/>
        <dbReference type="ChEBI" id="CHEBI:15377"/>
        <dbReference type="ChEBI" id="CHEBI:15378"/>
        <dbReference type="ChEBI" id="CHEBI:17790"/>
        <dbReference type="ChEBI" id="CHEBI:140522"/>
        <dbReference type="ChEBI" id="CHEBI:140523"/>
        <dbReference type="EC" id="3.1.1.11"/>
    </reaction>
</comment>
<evidence type="ECO:0000259" key="6">
    <source>
        <dbReference type="Pfam" id="PF01095"/>
    </source>
</evidence>
<evidence type="ECO:0000313" key="8">
    <source>
        <dbReference type="Proteomes" id="UP000462621"/>
    </source>
</evidence>
<sequence>MTKTLISLAVATLIYGVAGAQAAERLDFVNTPQHPVLTKQEAASFTAQNYLTLGSDHWALRNAIIKATPYVVGNQSTKAPYQSIQKAINAAIAKDTNHQPILIKVLPGRYQGTVYIPQDAPQITLYGSGENAQDVVINLAIDSMISPEQYQSLVNPDGQYSQNDPAWYMYHNCASTPNKVITTVCSAVIWSQSDRFTLANLTVENSLLDAIGSGTHQGVALRTDGDQVLLDNVRLIGRQDTFFVNNADKDNQYNTQRRSRVYIHNSFIEGDVDYVFGRAQAVFDGVEFHTVSSRGVNSAYVFAPDTTPNNDYGFLVTNSTITCDAKSASFKPKLGRAWEQGASKTGYLPGKTANGQLVIEHSEIQDCYDLEMPWGAAATTNRAFHGNAERARDLNDVNFNRLWLFENHLFSSVSD</sequence>
<dbReference type="PANTHER" id="PTHR31321">
    <property type="entry name" value="ACYL-COA THIOESTER HYDROLASE YBHC-RELATED"/>
    <property type="match status" value="1"/>
</dbReference>
<evidence type="ECO:0000256" key="5">
    <source>
        <dbReference type="RuleBase" id="RU000589"/>
    </source>
</evidence>
<dbReference type="Pfam" id="PF01095">
    <property type="entry name" value="Pectinesterase"/>
    <property type="match status" value="1"/>
</dbReference>
<evidence type="ECO:0000313" key="7">
    <source>
        <dbReference type="EMBL" id="MZI95691.1"/>
    </source>
</evidence>
<comment type="similarity">
    <text evidence="1">Belongs to the pectinesterase family.</text>
</comment>
<accession>A0A7X4RW91</accession>
<proteinExistence type="inferred from homology"/>
<dbReference type="GO" id="GO:0030599">
    <property type="term" value="F:pectinesterase activity"/>
    <property type="evidence" value="ECO:0007669"/>
    <property type="project" value="UniProtKB-UniRule"/>
</dbReference>
<dbReference type="InterPro" id="IPR000070">
    <property type="entry name" value="Pectinesterase_cat"/>
</dbReference>
<feature type="domain" description="Pectinesterase catalytic" evidence="6">
    <location>
        <begin position="179"/>
        <end position="340"/>
    </location>
</feature>
<reference evidence="7 8" key="1">
    <citation type="submission" date="2019-10" db="EMBL/GenBank/DDBJ databases">
        <title>Vibrio sp. nov. isolated from a shrimp pond.</title>
        <authorList>
            <person name="Gomez-Gil B."/>
            <person name="Enciso-Ibarra J."/>
            <person name="Enciso-Ibarra K."/>
            <person name="Bolan-Mejia C."/>
        </authorList>
    </citation>
    <scope>NUCLEOTIDE SEQUENCE [LARGE SCALE GENOMIC DNA]</scope>
    <source>
        <strain evidence="7 8">CAIM 722</strain>
    </source>
</reference>
<evidence type="ECO:0000256" key="4">
    <source>
        <dbReference type="PROSITE-ProRule" id="PRU10040"/>
    </source>
</evidence>
<evidence type="ECO:0000256" key="3">
    <source>
        <dbReference type="ARBA" id="ARBA00023085"/>
    </source>
</evidence>
<gene>
    <name evidence="7" type="ORF">F9817_21140</name>
</gene>
<dbReference type="GO" id="GO:0045490">
    <property type="term" value="P:pectin catabolic process"/>
    <property type="evidence" value="ECO:0007669"/>
    <property type="project" value="UniProtKB-UniRule"/>
</dbReference>
<dbReference type="GO" id="GO:0042545">
    <property type="term" value="P:cell wall modification"/>
    <property type="evidence" value="ECO:0007669"/>
    <property type="project" value="UniProtKB-UniRule"/>
</dbReference>
<dbReference type="Gene3D" id="2.160.20.10">
    <property type="entry name" value="Single-stranded right-handed beta-helix, Pectin lyase-like"/>
    <property type="match status" value="1"/>
</dbReference>
<dbReference type="InterPro" id="IPR012334">
    <property type="entry name" value="Pectin_lyas_fold"/>
</dbReference>
<dbReference type="Proteomes" id="UP000462621">
    <property type="component" value="Unassembled WGS sequence"/>
</dbReference>
<evidence type="ECO:0000256" key="1">
    <source>
        <dbReference type="ARBA" id="ARBA00008891"/>
    </source>
</evidence>
<keyword evidence="8" id="KW-1185">Reference proteome</keyword>
<protein>
    <recommendedName>
        <fullName evidence="5">Pectinesterase</fullName>
        <ecNumber evidence="5">3.1.1.11</ecNumber>
    </recommendedName>
</protein>
<organism evidence="7 8">
    <name type="scientific">Vibrio eleionomae</name>
    <dbReference type="NCBI Taxonomy" id="2653505"/>
    <lineage>
        <taxon>Bacteria</taxon>
        <taxon>Pseudomonadati</taxon>
        <taxon>Pseudomonadota</taxon>
        <taxon>Gammaproteobacteria</taxon>
        <taxon>Vibrionales</taxon>
        <taxon>Vibrionaceae</taxon>
        <taxon>Vibrio</taxon>
    </lineage>
</organism>
<dbReference type="GO" id="GO:0009279">
    <property type="term" value="C:cell outer membrane"/>
    <property type="evidence" value="ECO:0007669"/>
    <property type="project" value="TreeGrafter"/>
</dbReference>
<keyword evidence="2 5" id="KW-0378">Hydrolase</keyword>
<comment type="caution">
    <text evidence="7">The sequence shown here is derived from an EMBL/GenBank/DDBJ whole genome shotgun (WGS) entry which is preliminary data.</text>
</comment>
<dbReference type="EC" id="3.1.1.11" evidence="5"/>
<dbReference type="InterPro" id="IPR011050">
    <property type="entry name" value="Pectin_lyase_fold/virulence"/>
</dbReference>
<dbReference type="UniPathway" id="UPA00545">
    <property type="reaction ID" value="UER00823"/>
</dbReference>
<evidence type="ECO:0000256" key="2">
    <source>
        <dbReference type="ARBA" id="ARBA00022801"/>
    </source>
</evidence>
<dbReference type="AlphaFoldDB" id="A0A7X4RW91"/>
<feature type="active site" evidence="4">
    <location>
        <position position="273"/>
    </location>
</feature>
<dbReference type="EMBL" id="WEKT01000066">
    <property type="protein sequence ID" value="MZI95691.1"/>
    <property type="molecule type" value="Genomic_DNA"/>
</dbReference>
<dbReference type="PROSITE" id="PS00503">
    <property type="entry name" value="PECTINESTERASE_2"/>
    <property type="match status" value="1"/>
</dbReference>
<keyword evidence="3 5" id="KW-0063">Aspartyl esterase</keyword>
<dbReference type="InterPro" id="IPR033131">
    <property type="entry name" value="Pectinesterase_Asp_AS"/>
</dbReference>
<keyword evidence="5" id="KW-0732">Signal</keyword>
<dbReference type="PANTHER" id="PTHR31321:SF57">
    <property type="entry name" value="PECTINESTERASE 53-RELATED"/>
    <property type="match status" value="1"/>
</dbReference>
<comment type="pathway">
    <text evidence="5">Glycan metabolism; pectin degradation; 2-dehydro-3-deoxy-D-gluconate from pectin: step 1/5.</text>
</comment>